<proteinExistence type="predicted"/>
<accession>A0ABW4Z603</accession>
<dbReference type="InterPro" id="IPR050721">
    <property type="entry name" value="Trk_Ktr_HKT_K-transport"/>
</dbReference>
<keyword evidence="1" id="KW-0472">Membrane</keyword>
<dbReference type="PANTHER" id="PTHR43833:SF11">
    <property type="entry name" value="VOLTAGE-GATED POTASSIUM CHANNEL KCH"/>
    <property type="match status" value="1"/>
</dbReference>
<organism evidence="4 5">
    <name type="scientific">Rubritalea tangerina</name>
    <dbReference type="NCBI Taxonomy" id="430798"/>
    <lineage>
        <taxon>Bacteria</taxon>
        <taxon>Pseudomonadati</taxon>
        <taxon>Verrucomicrobiota</taxon>
        <taxon>Verrucomicrobiia</taxon>
        <taxon>Verrucomicrobiales</taxon>
        <taxon>Rubritaleaceae</taxon>
        <taxon>Rubritalea</taxon>
    </lineage>
</organism>
<dbReference type="InterPro" id="IPR003148">
    <property type="entry name" value="RCK_N"/>
</dbReference>
<keyword evidence="1" id="KW-0812">Transmembrane</keyword>
<dbReference type="Pfam" id="PF02026">
    <property type="entry name" value="RyR"/>
    <property type="match status" value="1"/>
</dbReference>
<sequence>MPQLRPIAILTAILIAFSFLLGLWGFTTLAPGSTLLDRIYLSLQLFSIDGPTAESHLPFQLELSRFLAPLSLLLGLLATVFHISRDLLNNALLRFARGHVIIAGLNEISADFAADAIRIGHKVVIIDNDQDSPWIHDLKALGAVCLLANFTDNQPLLRARIHHASRFFAFTHNDSQNIELVIMVSDLLEQQPQKATKLLHCHTLLKDPNFQQAFREHSLLNTTSSSMSVSLINLEKLVARINLDMLPLEMDDDGQLYDNPRLILFGHSSISLALLLHSLQLGHFRTREKLSISLVTNQPDALKVKINRYFPQASEIAHIEIISAEDDTPCSLLQALRNSSSSGQSWHTLICADECENENFTLAQYLSIHAHDFSGRILCSLPTSPGLLTLLNSKSDGRHIYPLDRPATLANWQSLVDEPHASRARTIHNNYVSSERAKGKTRADNSSLTSWVQLPESTREQNRLQADHIPIKLRAIGIDIDHLPPHDELSSRLAENLELLAEMEHLRWNAALFSAGWKYAPGPKNPRLLTHPCLVAWDALTDEIKQYDRDAVMNIPQLLSHPKEARLDSKR</sequence>
<dbReference type="PANTHER" id="PTHR43833">
    <property type="entry name" value="POTASSIUM CHANNEL PROTEIN 2-RELATED-RELATED"/>
    <property type="match status" value="1"/>
</dbReference>
<dbReference type="Pfam" id="PF02254">
    <property type="entry name" value="TrkA_N"/>
    <property type="match status" value="1"/>
</dbReference>
<dbReference type="Gene3D" id="3.40.50.720">
    <property type="entry name" value="NAD(P)-binding Rossmann-like Domain"/>
    <property type="match status" value="1"/>
</dbReference>
<feature type="domain" description="RCK N-terminal" evidence="3">
    <location>
        <begin position="100"/>
        <end position="190"/>
    </location>
</feature>
<evidence type="ECO:0000313" key="5">
    <source>
        <dbReference type="Proteomes" id="UP001597389"/>
    </source>
</evidence>
<dbReference type="Gene3D" id="6.20.350.10">
    <property type="match status" value="1"/>
</dbReference>
<keyword evidence="5" id="KW-1185">Reference proteome</keyword>
<keyword evidence="1" id="KW-1133">Transmembrane helix</keyword>
<dbReference type="InterPro" id="IPR036291">
    <property type="entry name" value="NAD(P)-bd_dom_sf"/>
</dbReference>
<dbReference type="Proteomes" id="UP001597389">
    <property type="component" value="Unassembled WGS sequence"/>
</dbReference>
<reference evidence="5" key="1">
    <citation type="journal article" date="2019" name="Int. J. Syst. Evol. Microbiol.">
        <title>The Global Catalogue of Microorganisms (GCM) 10K type strain sequencing project: providing services to taxonomists for standard genome sequencing and annotation.</title>
        <authorList>
            <consortium name="The Broad Institute Genomics Platform"/>
            <consortium name="The Broad Institute Genome Sequencing Center for Infectious Disease"/>
            <person name="Wu L."/>
            <person name="Ma J."/>
        </authorList>
    </citation>
    <scope>NUCLEOTIDE SEQUENCE [LARGE SCALE GENOMIC DNA]</scope>
    <source>
        <strain evidence="5">CCUG 57942</strain>
    </source>
</reference>
<feature type="transmembrane region" description="Helical" evidence="1">
    <location>
        <begin position="7"/>
        <end position="26"/>
    </location>
</feature>
<evidence type="ECO:0000313" key="4">
    <source>
        <dbReference type="EMBL" id="MFD2157359.1"/>
    </source>
</evidence>
<feature type="domain" description="Ryanodine receptor Ryr" evidence="2">
    <location>
        <begin position="488"/>
        <end position="555"/>
    </location>
</feature>
<comment type="caution">
    <text evidence="4">The sequence shown here is derived from an EMBL/GenBank/DDBJ whole genome shotgun (WGS) entry which is preliminary data.</text>
</comment>
<evidence type="ECO:0000259" key="3">
    <source>
        <dbReference type="Pfam" id="PF02254"/>
    </source>
</evidence>
<dbReference type="InterPro" id="IPR003032">
    <property type="entry name" value="Ryanodine_rcpt"/>
</dbReference>
<evidence type="ECO:0000259" key="2">
    <source>
        <dbReference type="Pfam" id="PF02026"/>
    </source>
</evidence>
<dbReference type="RefSeq" id="WP_377091278.1">
    <property type="nucleotide sequence ID" value="NZ_JBHSJL010000014.1"/>
</dbReference>
<protein>
    <submittedName>
        <fullName evidence="4">RyR domain-containing protein</fullName>
    </submittedName>
</protein>
<dbReference type="SUPFAM" id="SSF51735">
    <property type="entry name" value="NAD(P)-binding Rossmann-fold domains"/>
    <property type="match status" value="1"/>
</dbReference>
<name>A0ABW4Z603_9BACT</name>
<evidence type="ECO:0000256" key="1">
    <source>
        <dbReference type="SAM" id="Phobius"/>
    </source>
</evidence>
<gene>
    <name evidence="4" type="ORF">ACFSW8_00435</name>
</gene>
<dbReference type="EMBL" id="JBHUJB010000005">
    <property type="protein sequence ID" value="MFD2157359.1"/>
    <property type="molecule type" value="Genomic_DNA"/>
</dbReference>